<dbReference type="RefSeq" id="WP_146885147.1">
    <property type="nucleotide sequence ID" value="NZ_BJYG01000002.1"/>
</dbReference>
<dbReference type="AlphaFoldDB" id="A0A511XGD4"/>
<dbReference type="PANTHER" id="PTHR44591:SF3">
    <property type="entry name" value="RESPONSE REGULATORY DOMAIN-CONTAINING PROTEIN"/>
    <property type="match status" value="1"/>
</dbReference>
<name>A0A511XGD4_9PROT</name>
<dbReference type="InterPro" id="IPR001789">
    <property type="entry name" value="Sig_transdc_resp-reg_receiver"/>
</dbReference>
<dbReference type="CDD" id="cd17540">
    <property type="entry name" value="REC_PhyR"/>
    <property type="match status" value="1"/>
</dbReference>
<reference evidence="4 5" key="1">
    <citation type="submission" date="2019-07" db="EMBL/GenBank/DDBJ databases">
        <title>Whole genome shotgun sequence of Acetobacter oeni NBRC 105207.</title>
        <authorList>
            <person name="Hosoyama A."/>
            <person name="Uohara A."/>
            <person name="Ohji S."/>
            <person name="Ichikawa N."/>
        </authorList>
    </citation>
    <scope>NUCLEOTIDE SEQUENCE [LARGE SCALE GENOMIC DNA]</scope>
    <source>
        <strain evidence="4 5">NBRC 105207</strain>
    </source>
</reference>
<dbReference type="Gene3D" id="1.20.140.160">
    <property type="match status" value="1"/>
</dbReference>
<dbReference type="SMART" id="SM00448">
    <property type="entry name" value="REC"/>
    <property type="match status" value="1"/>
</dbReference>
<evidence type="ECO:0000256" key="2">
    <source>
        <dbReference type="PROSITE-ProRule" id="PRU00169"/>
    </source>
</evidence>
<evidence type="ECO:0000313" key="4">
    <source>
        <dbReference type="EMBL" id="GEN62010.1"/>
    </source>
</evidence>
<evidence type="ECO:0000313" key="5">
    <source>
        <dbReference type="Proteomes" id="UP000321746"/>
    </source>
</evidence>
<dbReference type="Gene3D" id="3.40.50.2300">
    <property type="match status" value="1"/>
</dbReference>
<dbReference type="GO" id="GO:0000160">
    <property type="term" value="P:phosphorelay signal transduction system"/>
    <property type="evidence" value="ECO:0007669"/>
    <property type="project" value="InterPro"/>
</dbReference>
<dbReference type="OrthoDB" id="9786101at2"/>
<dbReference type="PROSITE" id="PS50110">
    <property type="entry name" value="RESPONSE_REGULATORY"/>
    <property type="match status" value="1"/>
</dbReference>
<protein>
    <submittedName>
        <fullName evidence="4">Response regulator</fullName>
    </submittedName>
</protein>
<feature type="domain" description="Response regulatory" evidence="3">
    <location>
        <begin position="125"/>
        <end position="238"/>
    </location>
</feature>
<keyword evidence="1 2" id="KW-0597">Phosphoprotein</keyword>
<dbReference type="Proteomes" id="UP000321746">
    <property type="component" value="Unassembled WGS sequence"/>
</dbReference>
<evidence type="ECO:0000259" key="3">
    <source>
        <dbReference type="PROSITE" id="PS50110"/>
    </source>
</evidence>
<dbReference type="Pfam" id="PF00072">
    <property type="entry name" value="Response_reg"/>
    <property type="match status" value="1"/>
</dbReference>
<accession>A0A511XGD4</accession>
<feature type="modified residue" description="4-aspartylphosphate" evidence="2">
    <location>
        <position position="175"/>
    </location>
</feature>
<dbReference type="NCBIfam" id="NF006623">
    <property type="entry name" value="PRK09191.1"/>
    <property type="match status" value="1"/>
</dbReference>
<proteinExistence type="predicted"/>
<sequence length="245" mass="26127">MPDSQRSELIRALPYARRYARALTGSQPRGDLLVAESLRDLASRAGEALPARHGLYRAISQKAASLSDGEQPHTLTLIQRELLLLTTLEGVSAGQAARILELKPEEAEAQIAAAHKTIRSVSQTSILIIEDEPIIAMDIEDLVLRCGHTVAGVAHTQAEAVALAKETRPGLILADINLGDGGNGMDAVTEIMQSMTVPVIFVTAYPECLLTGNTVEPSFVITKPFEPMTLATATYQAITGGVPLP</sequence>
<evidence type="ECO:0000256" key="1">
    <source>
        <dbReference type="ARBA" id="ARBA00022553"/>
    </source>
</evidence>
<dbReference type="Pfam" id="PF22233">
    <property type="entry name" value="PhyR_sigma-like"/>
    <property type="match status" value="1"/>
</dbReference>
<gene>
    <name evidence="4" type="ORF">AOE01nite_02340</name>
</gene>
<dbReference type="InterPro" id="IPR050595">
    <property type="entry name" value="Bact_response_regulator"/>
</dbReference>
<dbReference type="Pfam" id="PF22029">
    <property type="entry name" value="PhyR_sigma2"/>
    <property type="match status" value="1"/>
</dbReference>
<organism evidence="4 5">
    <name type="scientific">Acetobacter oeni</name>
    <dbReference type="NCBI Taxonomy" id="304077"/>
    <lineage>
        <taxon>Bacteria</taxon>
        <taxon>Pseudomonadati</taxon>
        <taxon>Pseudomonadota</taxon>
        <taxon>Alphaproteobacteria</taxon>
        <taxon>Acetobacterales</taxon>
        <taxon>Acetobacteraceae</taxon>
        <taxon>Acetobacter</taxon>
    </lineage>
</organism>
<dbReference type="SUPFAM" id="SSF52172">
    <property type="entry name" value="CheY-like"/>
    <property type="match status" value="1"/>
</dbReference>
<keyword evidence="5" id="KW-1185">Reference proteome</keyword>
<comment type="caution">
    <text evidence="4">The sequence shown here is derived from an EMBL/GenBank/DDBJ whole genome shotgun (WGS) entry which is preliminary data.</text>
</comment>
<dbReference type="InterPro" id="IPR053866">
    <property type="entry name" value="PhyR_sigma2"/>
</dbReference>
<dbReference type="InterPro" id="IPR011006">
    <property type="entry name" value="CheY-like_superfamily"/>
</dbReference>
<dbReference type="PANTHER" id="PTHR44591">
    <property type="entry name" value="STRESS RESPONSE REGULATOR PROTEIN 1"/>
    <property type="match status" value="1"/>
</dbReference>
<dbReference type="EMBL" id="BJYG01000002">
    <property type="protein sequence ID" value="GEN62010.1"/>
    <property type="molecule type" value="Genomic_DNA"/>
</dbReference>
<dbReference type="InterPro" id="IPR053867">
    <property type="entry name" value="PhyR_sigma4"/>
</dbReference>